<dbReference type="RefSeq" id="WP_101193512.1">
    <property type="nucleotide sequence ID" value="NZ_PIYS01000016.1"/>
</dbReference>
<sequence>MTIRDATENDLPQIVAVHQRAFDGFFLTKLGPNFLHQLYDAFAFRRGGVLRVLCNEDGRVVGFAGGAIDPDSFFQGLKKEKGFVFLIRSIPGLLKNPILVLKKLWYAVFYKGEAPSTLSQAALLSSIGVEPEMVGKSLGKKLLADFEEVVHSRGASSLYLTTDKLGNDNVVAFYIKSGYKIESEFVQADGRNMLRLIKIFHGASNE</sequence>
<dbReference type="InterPro" id="IPR016181">
    <property type="entry name" value="Acyl_CoA_acyltransferase"/>
</dbReference>
<protein>
    <recommendedName>
        <fullName evidence="3">N-acetyltransferase domain-containing protein</fullName>
    </recommendedName>
</protein>
<dbReference type="GO" id="GO:0016747">
    <property type="term" value="F:acyltransferase activity, transferring groups other than amino-acyl groups"/>
    <property type="evidence" value="ECO:0007669"/>
    <property type="project" value="InterPro"/>
</dbReference>
<dbReference type="Proteomes" id="UP000242861">
    <property type="component" value="Unassembled WGS sequence"/>
</dbReference>
<name>A0A2I0CPU0_9PSED</name>
<dbReference type="AlphaFoldDB" id="A0A2I0CPU0"/>
<feature type="domain" description="N-acetyltransferase" evidence="3">
    <location>
        <begin position="1"/>
        <end position="201"/>
    </location>
</feature>
<comment type="caution">
    <text evidence="4">The sequence shown here is derived from an EMBL/GenBank/DDBJ whole genome shotgun (WGS) entry which is preliminary data.</text>
</comment>
<proteinExistence type="predicted"/>
<evidence type="ECO:0000313" key="4">
    <source>
        <dbReference type="EMBL" id="PKF71162.1"/>
    </source>
</evidence>
<gene>
    <name evidence="4" type="ORF">CW360_09380</name>
</gene>
<accession>A0A2I0CPU0</accession>
<dbReference type="EMBL" id="PIYS01000016">
    <property type="protein sequence ID" value="PKF71162.1"/>
    <property type="molecule type" value="Genomic_DNA"/>
</dbReference>
<dbReference type="Pfam" id="PF00583">
    <property type="entry name" value="Acetyltransf_1"/>
    <property type="match status" value="1"/>
</dbReference>
<dbReference type="InterPro" id="IPR050832">
    <property type="entry name" value="Bact_Acetyltransf"/>
</dbReference>
<reference evidence="5" key="1">
    <citation type="submission" date="2017-12" db="EMBL/GenBank/DDBJ databases">
        <authorList>
            <person name="Yu X.-Y."/>
        </authorList>
    </citation>
    <scope>NUCLEOTIDE SEQUENCE [LARGE SCALE GENOMIC DNA]</scope>
    <source>
        <strain evidence="5">ZYSR67-Z</strain>
    </source>
</reference>
<keyword evidence="2" id="KW-0012">Acyltransferase</keyword>
<evidence type="ECO:0000256" key="2">
    <source>
        <dbReference type="ARBA" id="ARBA00023315"/>
    </source>
</evidence>
<dbReference type="CDD" id="cd04301">
    <property type="entry name" value="NAT_SF"/>
    <property type="match status" value="1"/>
</dbReference>
<dbReference type="Gene3D" id="3.40.630.30">
    <property type="match status" value="1"/>
</dbReference>
<organism evidence="4 5">
    <name type="scientific">Pseudomonas fluvialis</name>
    <dbReference type="NCBI Taxonomy" id="1793966"/>
    <lineage>
        <taxon>Bacteria</taxon>
        <taxon>Pseudomonadati</taxon>
        <taxon>Pseudomonadota</taxon>
        <taxon>Gammaproteobacteria</taxon>
        <taxon>Pseudomonadales</taxon>
        <taxon>Pseudomonadaceae</taxon>
        <taxon>Pseudomonas</taxon>
    </lineage>
</organism>
<dbReference type="PANTHER" id="PTHR43877:SF2">
    <property type="entry name" value="AMINOALKYLPHOSPHONATE N-ACETYLTRANSFERASE-RELATED"/>
    <property type="match status" value="1"/>
</dbReference>
<evidence type="ECO:0000256" key="1">
    <source>
        <dbReference type="ARBA" id="ARBA00022679"/>
    </source>
</evidence>
<dbReference type="InterPro" id="IPR000182">
    <property type="entry name" value="GNAT_dom"/>
</dbReference>
<dbReference type="SUPFAM" id="SSF55729">
    <property type="entry name" value="Acyl-CoA N-acyltransferases (Nat)"/>
    <property type="match status" value="1"/>
</dbReference>
<dbReference type="PROSITE" id="PS51186">
    <property type="entry name" value="GNAT"/>
    <property type="match status" value="1"/>
</dbReference>
<keyword evidence="1" id="KW-0808">Transferase</keyword>
<evidence type="ECO:0000313" key="5">
    <source>
        <dbReference type="Proteomes" id="UP000242861"/>
    </source>
</evidence>
<evidence type="ECO:0000259" key="3">
    <source>
        <dbReference type="PROSITE" id="PS51186"/>
    </source>
</evidence>
<dbReference type="PANTHER" id="PTHR43877">
    <property type="entry name" value="AMINOALKYLPHOSPHONATE N-ACETYLTRANSFERASE-RELATED-RELATED"/>
    <property type="match status" value="1"/>
</dbReference>